<evidence type="ECO:0000313" key="2">
    <source>
        <dbReference type="EMBL" id="KAF7732883.1"/>
    </source>
</evidence>
<feature type="region of interest" description="Disordered" evidence="1">
    <location>
        <begin position="271"/>
        <end position="294"/>
    </location>
</feature>
<dbReference type="EMBL" id="JABAYA010000001">
    <property type="protein sequence ID" value="KAF7732883.1"/>
    <property type="molecule type" value="Genomic_DNA"/>
</dbReference>
<comment type="caution">
    <text evidence="2">The sequence shown here is derived from an EMBL/GenBank/DDBJ whole genome shotgun (WGS) entry which is preliminary data.</text>
</comment>
<name>A0A8H7BU36_9FUNG</name>
<protein>
    <submittedName>
        <fullName evidence="2">Uncharacterized protein</fullName>
    </submittedName>
</protein>
<feature type="compositionally biased region" description="Basic and acidic residues" evidence="1">
    <location>
        <begin position="1"/>
        <end position="23"/>
    </location>
</feature>
<feature type="compositionally biased region" description="Polar residues" evidence="1">
    <location>
        <begin position="246"/>
        <end position="255"/>
    </location>
</feature>
<feature type="region of interest" description="Disordered" evidence="1">
    <location>
        <begin position="68"/>
        <end position="167"/>
    </location>
</feature>
<reference evidence="2" key="1">
    <citation type="submission" date="2020-01" db="EMBL/GenBank/DDBJ databases">
        <title>Genome Sequencing of Three Apophysomyces-Like Fungal Strains Confirms a Novel Fungal Genus in the Mucoromycota with divergent Burkholderia-like Endosymbiotic Bacteria.</title>
        <authorList>
            <person name="Stajich J.E."/>
            <person name="Macias A.M."/>
            <person name="Carter-House D."/>
            <person name="Lovett B."/>
            <person name="Kasson L.R."/>
            <person name="Berry K."/>
            <person name="Grigoriev I."/>
            <person name="Chang Y."/>
            <person name="Spatafora J."/>
            <person name="Kasson M.T."/>
        </authorList>
    </citation>
    <scope>NUCLEOTIDE SEQUENCE</scope>
    <source>
        <strain evidence="2">NRRL A-21654</strain>
    </source>
</reference>
<evidence type="ECO:0000256" key="1">
    <source>
        <dbReference type="SAM" id="MobiDB-lite"/>
    </source>
</evidence>
<feature type="compositionally biased region" description="Basic and acidic residues" evidence="1">
    <location>
        <begin position="421"/>
        <end position="442"/>
    </location>
</feature>
<gene>
    <name evidence="2" type="ORF">EC973_000159</name>
</gene>
<proteinExistence type="predicted"/>
<feature type="region of interest" description="Disordered" evidence="1">
    <location>
        <begin position="1"/>
        <end position="25"/>
    </location>
</feature>
<feature type="region of interest" description="Disordered" evidence="1">
    <location>
        <begin position="467"/>
        <end position="500"/>
    </location>
</feature>
<feature type="compositionally biased region" description="Low complexity" evidence="1">
    <location>
        <begin position="481"/>
        <end position="490"/>
    </location>
</feature>
<keyword evidence="3" id="KW-1185">Reference proteome</keyword>
<dbReference type="OrthoDB" id="2282381at2759"/>
<dbReference type="Proteomes" id="UP000605846">
    <property type="component" value="Unassembled WGS sequence"/>
</dbReference>
<dbReference type="AlphaFoldDB" id="A0A8H7BU36"/>
<accession>A0A8H7BU36</accession>
<feature type="region of interest" description="Disordered" evidence="1">
    <location>
        <begin position="421"/>
        <end position="444"/>
    </location>
</feature>
<feature type="compositionally biased region" description="Basic and acidic residues" evidence="1">
    <location>
        <begin position="84"/>
        <end position="96"/>
    </location>
</feature>
<feature type="compositionally biased region" description="Polar residues" evidence="1">
    <location>
        <begin position="311"/>
        <end position="325"/>
    </location>
</feature>
<feature type="compositionally biased region" description="Pro residues" evidence="1">
    <location>
        <begin position="277"/>
        <end position="289"/>
    </location>
</feature>
<evidence type="ECO:0000313" key="3">
    <source>
        <dbReference type="Proteomes" id="UP000605846"/>
    </source>
</evidence>
<organism evidence="2 3">
    <name type="scientific">Apophysomyces ossiformis</name>
    <dbReference type="NCBI Taxonomy" id="679940"/>
    <lineage>
        <taxon>Eukaryota</taxon>
        <taxon>Fungi</taxon>
        <taxon>Fungi incertae sedis</taxon>
        <taxon>Mucoromycota</taxon>
        <taxon>Mucoromycotina</taxon>
        <taxon>Mucoromycetes</taxon>
        <taxon>Mucorales</taxon>
        <taxon>Mucorineae</taxon>
        <taxon>Mucoraceae</taxon>
        <taxon>Apophysomyces</taxon>
    </lineage>
</organism>
<feature type="region of interest" description="Disordered" evidence="1">
    <location>
        <begin position="227"/>
        <end position="257"/>
    </location>
</feature>
<feature type="region of interest" description="Disordered" evidence="1">
    <location>
        <begin position="306"/>
        <end position="325"/>
    </location>
</feature>
<sequence length="516" mass="58485">MFTPQRSREYDRSILKTPEHSRMQTDLALTPTSSPLHALTPVVDALRNVKDNATREFDRLYGNFLLGRSPRRSEQRKVTKRSHKMTDHTKKGDTPKRPRTRNTSLTPFMEKHSLYDNGGATNSNILSTPSLVHSAQNYDMTPNTMPRSPSDRYAPPRTRYPSSLPEAFFGKDPSIALSKKLEDESDRMEKLATTLRDIRRQTCYLANSNLTLEENCELTSNTTYHRPALSSHHTHSQTSHSEKQSLHASYPTSASEPLKPEFSVLSVNAAHPTIPSHIPPPPPPPPPPATSNGSHLVRASVKLDESKENINSHQQRTPKQVTTSTPKRAMNDVLNDIPKAKLRSTAVIRTPNGSEVVNRFWKEIHGSNNKKRSNESLVASTPETDSNILTRKSTWAMDDGFWEAPATRSSRFNDKLRRAVEAEKKEQEQQHRYKEQQSRTLEDEMQLANQKSLQSALEDRRRNLANRSFSLRPIQTDECSSDSAMSSPSSNRPRRIDGDEWMFGGREYLVDESPET</sequence>
<feature type="compositionally biased region" description="Polar residues" evidence="1">
    <location>
        <begin position="119"/>
        <end position="147"/>
    </location>
</feature>